<dbReference type="SUPFAM" id="SSF54427">
    <property type="entry name" value="NTF2-like"/>
    <property type="match status" value="1"/>
</dbReference>
<feature type="domain" description="SnoaL-like" evidence="1">
    <location>
        <begin position="14"/>
        <end position="92"/>
    </location>
</feature>
<proteinExistence type="predicted"/>
<dbReference type="Pfam" id="PF12680">
    <property type="entry name" value="SnoaL_2"/>
    <property type="match status" value="1"/>
</dbReference>
<organism evidence="2 3">
    <name type="scientific">Leifsonia tongyongensis</name>
    <dbReference type="NCBI Taxonomy" id="1268043"/>
    <lineage>
        <taxon>Bacteria</taxon>
        <taxon>Bacillati</taxon>
        <taxon>Actinomycetota</taxon>
        <taxon>Actinomycetes</taxon>
        <taxon>Micrococcales</taxon>
        <taxon>Microbacteriaceae</taxon>
        <taxon>Leifsonia</taxon>
    </lineage>
</organism>
<keyword evidence="3" id="KW-1185">Reference proteome</keyword>
<name>A0A6L9XXI0_9MICO</name>
<dbReference type="AlphaFoldDB" id="A0A6L9XXI0"/>
<evidence type="ECO:0000313" key="3">
    <source>
        <dbReference type="Proteomes" id="UP000474967"/>
    </source>
</evidence>
<gene>
    <name evidence="2" type="ORF">G3T36_08975</name>
</gene>
<dbReference type="InterPro" id="IPR037401">
    <property type="entry name" value="SnoaL-like"/>
</dbReference>
<evidence type="ECO:0000313" key="2">
    <source>
        <dbReference type="EMBL" id="NEN06006.1"/>
    </source>
</evidence>
<dbReference type="Gene3D" id="3.10.450.50">
    <property type="match status" value="1"/>
</dbReference>
<dbReference type="EMBL" id="JAAGWY010000002">
    <property type="protein sequence ID" value="NEN06006.1"/>
    <property type="molecule type" value="Genomic_DNA"/>
</dbReference>
<evidence type="ECO:0000259" key="1">
    <source>
        <dbReference type="Pfam" id="PF12680"/>
    </source>
</evidence>
<reference evidence="2 3" key="1">
    <citation type="journal article" date="2014" name="J. Microbiol.">
        <title>Diaminobutyricibacter tongyongensis gen. nov., sp. nov. and Homoserinibacter gongjuensis gen. nov., sp. nov. belong to the family Microbacteriaceae.</title>
        <authorList>
            <person name="Kim S.J."/>
            <person name="Ahn J.H."/>
            <person name="Weon H.Y."/>
            <person name="Hamada M."/>
            <person name="Suzuki K."/>
            <person name="Kwon S.W."/>
        </authorList>
    </citation>
    <scope>NUCLEOTIDE SEQUENCE [LARGE SCALE GENOMIC DNA]</scope>
    <source>
        <strain evidence="2 3">NBRC 108724</strain>
    </source>
</reference>
<dbReference type="Proteomes" id="UP000474967">
    <property type="component" value="Unassembled WGS sequence"/>
</dbReference>
<protein>
    <submittedName>
        <fullName evidence="2">Nuclear transport factor 2 family protein</fullName>
    </submittedName>
</protein>
<accession>A0A6L9XXI0</accession>
<dbReference type="RefSeq" id="WP_163289465.1">
    <property type="nucleotide sequence ID" value="NZ_JAAGWY010000002.1"/>
</dbReference>
<dbReference type="InterPro" id="IPR032710">
    <property type="entry name" value="NTF2-like_dom_sf"/>
</dbReference>
<sequence>MRIHVPEGVPAVVSEAIEAANAHDTERFLDAFAATGTVDDWGRVFTGRDEIRGWSDREFIGLQVTLDDLVFVEIPDGVAVRARVGGGGFNGPSTFTFLVSGDSIDRMSITA</sequence>
<comment type="caution">
    <text evidence="2">The sequence shown here is derived from an EMBL/GenBank/DDBJ whole genome shotgun (WGS) entry which is preliminary data.</text>
</comment>